<dbReference type="InterPro" id="IPR047960">
    <property type="entry name" value="Transpos_IS1380"/>
</dbReference>
<proteinExistence type="predicted"/>
<feature type="domain" description="Transposase DDE" evidence="1">
    <location>
        <begin position="16"/>
        <end position="491"/>
    </location>
</feature>
<gene>
    <name evidence="2" type="ORF">COO91_11192</name>
</gene>
<evidence type="ECO:0000313" key="3">
    <source>
        <dbReference type="Proteomes" id="UP000232003"/>
    </source>
</evidence>
<protein>
    <submittedName>
        <fullName evidence="2">Spore coat polysaccharide biosynthesis protein SpsF, cytidylyltransferase family</fullName>
    </submittedName>
</protein>
<reference evidence="2 3" key="1">
    <citation type="submission" date="2017-11" db="EMBL/GenBank/DDBJ databases">
        <title>Complete genome of a free-living desiccation-tolerant cyanobacterium and its photosynthetic adaptation to extreme terrestrial habitat.</title>
        <authorList>
            <person name="Shang J."/>
        </authorList>
    </citation>
    <scope>NUCLEOTIDE SEQUENCE [LARGE SCALE GENOMIC DNA]</scope>
    <source>
        <strain evidence="2 3">CCNUN1</strain>
        <plasmid evidence="3">pnfsy08</plasmid>
    </source>
</reference>
<organism evidence="2 3">
    <name type="scientific">Nostoc flagelliforme CCNUN1</name>
    <dbReference type="NCBI Taxonomy" id="2038116"/>
    <lineage>
        <taxon>Bacteria</taxon>
        <taxon>Bacillati</taxon>
        <taxon>Cyanobacteriota</taxon>
        <taxon>Cyanophyceae</taxon>
        <taxon>Nostocales</taxon>
        <taxon>Nostocaceae</taxon>
        <taxon>Nostoc</taxon>
    </lineage>
</organism>
<dbReference type="RefSeq" id="WP_100904437.1">
    <property type="nucleotide sequence ID" value="NZ_CAWNNC010000009.1"/>
</dbReference>
<dbReference type="OrthoDB" id="476248at2"/>
<keyword evidence="2" id="KW-0548">Nucleotidyltransferase</keyword>
<keyword evidence="3" id="KW-1185">Reference proteome</keyword>
<keyword evidence="2" id="KW-0808">Transferase</keyword>
<dbReference type="EMBL" id="CP024793">
    <property type="protein sequence ID" value="AUB44937.1"/>
    <property type="molecule type" value="Genomic_DNA"/>
</dbReference>
<sequence length="500" mass="57113">MTPNKNDCIPEQFIFEQVNSCPIVVNFKGEPVTSDAGLTLIAELDRKREITSRLAICFKDYRERNKILHPVNSLIAQRIYGLIMGYEDINDHETLRHDAIFALCVGKVVNSSQESITLAGKSTLNRLEHCPENVSSRLDSRYHRIEHDGSAIETLLVELFLESYRKPPRQIILDLDVTDDLVHGNQEETFFNPYYRGYCYAPLYIFCGKHLLASKLRASNVDPASGGLEELQRVIKIIRSRWQKVKIIIRGDSAYSREDIMAWCESQTGIDYVFGLAPNNRLIQATKSIKYRASQEYSEKLKPLVEFFETLFPPSPDLKNQAAAFADNSIWYSSLDYQTLDSWSRNRRVVAKVEYSYEEVDTRFVVTSLPIKKIPPGRLYTQKYCPRGNMENCLKEQKLGLKSDRTSTHTFVGNQLRLWLASIAYVLMNALREQCLAKTELKNATVETIRTKLLKLGAVITISNRRVLIAISSACPYQGIFATVYKCLSRIPSQFLIMAS</sequence>
<evidence type="ECO:0000313" key="2">
    <source>
        <dbReference type="EMBL" id="AUB44937.1"/>
    </source>
</evidence>
<name>A0A2K8TB69_9NOSO</name>
<dbReference type="NCBIfam" id="NF033539">
    <property type="entry name" value="transpos_IS1380"/>
    <property type="match status" value="1"/>
</dbReference>
<dbReference type="GO" id="GO:0016779">
    <property type="term" value="F:nucleotidyltransferase activity"/>
    <property type="evidence" value="ECO:0007669"/>
    <property type="project" value="UniProtKB-KW"/>
</dbReference>
<dbReference type="AlphaFoldDB" id="A0A2K8TB69"/>
<dbReference type="Proteomes" id="UP000232003">
    <property type="component" value="Plasmid pNFSY08"/>
</dbReference>
<accession>A0A2K8TB69</accession>
<dbReference type="Pfam" id="PF13701">
    <property type="entry name" value="DDE_Tnp_1_4"/>
    <property type="match status" value="1"/>
</dbReference>
<dbReference type="KEGG" id="nfl:COO91_11192"/>
<evidence type="ECO:0000259" key="1">
    <source>
        <dbReference type="Pfam" id="PF13701"/>
    </source>
</evidence>
<dbReference type="InterPro" id="IPR025668">
    <property type="entry name" value="Tnp_DDE_dom"/>
</dbReference>
<keyword evidence="2" id="KW-0614">Plasmid</keyword>
<geneLocation type="plasmid" evidence="3">
    <name>pnfsy08</name>
</geneLocation>